<dbReference type="PANTHER" id="PTHR31018">
    <property type="entry name" value="SPORULATION-SPECIFIC PROTEIN-RELATED"/>
    <property type="match status" value="1"/>
</dbReference>
<comment type="subcellular location">
    <subcellularLocation>
        <location evidence="1">Secreted</location>
        <location evidence="1">Cell wall</location>
    </subcellularLocation>
</comment>
<dbReference type="EMBL" id="JBHRSZ010000004">
    <property type="protein sequence ID" value="MFC3151461.1"/>
    <property type="molecule type" value="Genomic_DNA"/>
</dbReference>
<keyword evidence="3" id="KW-0964">Secreted</keyword>
<sequence>MSNLYKRGALLLIFLILSGCKLSVSTQGGRGNVTSESGLINCGVHGGDCTVDYSEYAGSKLSYTEYLYAEAERGYRFERWEGDCSGSGTCSVKLSKTSGDKAVTAIFVEEPLSEEKELLSFKFLKADNPSLPSDVTAVIDNTLHKATLSVPNGTDLTALVANFDISGVDVKVVGASQTSSETVNDFSDIVVYTVVAEDDSTQRYAIYVEQVDYQTKAITDFILSMQDNDGFEQDAVGTIDESNHRIELLVAQNTDLTSLIAQFETTGQSVTVNGVSQYSGVTPNNYTSDLTYRVTAYDNSVQDYVVSVSESNCLEQPWQGNYTITSQQDITALEGYTSVTGTLRIGSYSTPSTGLTELTGLECLNTVGALNVLSNPDLTSLNGLNGLKTITGSLIIDSNTALSSLSDLSQLISVSSISISQNDVLANLSGLENVAEVLEIDLYSMPALSDVSAIAGTKVLNKLRLRSLSALTALPAFTQLNNSMWLEVSGNSSLQSLAGLEQLSQASVVSISNNDALTDLSGLSCLTSATSFGLVSNDNLRNLVGVEQLSAVTTLTIQDHQNLTSLEGLSGLNSIFNGMSLLDNNALADVSALSNLTSMSGNLTVRGNSSLMNLSGMDNLSTGLSTVTIDNNDGLDSLEGLSAVPSATKVIIKNNQMMRNLQGLNGLTSTSLLQVENNASMLNLSGLDSLTQVNGRVALLNNDAMSDTSGAPVLQRISGDFDIERNNQLMSINGFNQLNSVGATTIRLNNILTNTDGFLNVTEVRGSLDVNGNNQLLDLAGFTNVTNIGTSSSHDLNIRGGALDHLGLQSLESVSGDLLVDNTALVDLDLPQLCSVGQNFQVTQNGALCTNKVEEVRDQVVGCSGIGGTVTITSNMTCN</sequence>
<reference evidence="8" key="1">
    <citation type="journal article" date="2019" name="Int. J. Syst. Evol. Microbiol.">
        <title>The Global Catalogue of Microorganisms (GCM) 10K type strain sequencing project: providing services to taxonomists for standard genome sequencing and annotation.</title>
        <authorList>
            <consortium name="The Broad Institute Genomics Platform"/>
            <consortium name="The Broad Institute Genome Sequencing Center for Infectious Disease"/>
            <person name="Wu L."/>
            <person name="Ma J."/>
        </authorList>
    </citation>
    <scope>NUCLEOTIDE SEQUENCE [LARGE SCALE GENOMIC DNA]</scope>
    <source>
        <strain evidence="8">KCTC 52438</strain>
    </source>
</reference>
<evidence type="ECO:0000256" key="4">
    <source>
        <dbReference type="ARBA" id="ARBA00022729"/>
    </source>
</evidence>
<gene>
    <name evidence="7" type="ORF">ACFOEK_10525</name>
</gene>
<proteinExistence type="predicted"/>
<evidence type="ECO:0000256" key="5">
    <source>
        <dbReference type="ARBA" id="ARBA00023180"/>
    </source>
</evidence>
<evidence type="ECO:0000313" key="8">
    <source>
        <dbReference type="Proteomes" id="UP001595476"/>
    </source>
</evidence>
<evidence type="ECO:0000256" key="3">
    <source>
        <dbReference type="ARBA" id="ARBA00022525"/>
    </source>
</evidence>
<organism evidence="7 8">
    <name type="scientific">Litoribrevibacter euphylliae</name>
    <dbReference type="NCBI Taxonomy" id="1834034"/>
    <lineage>
        <taxon>Bacteria</taxon>
        <taxon>Pseudomonadati</taxon>
        <taxon>Pseudomonadota</taxon>
        <taxon>Gammaproteobacteria</taxon>
        <taxon>Oceanospirillales</taxon>
        <taxon>Oceanospirillaceae</taxon>
        <taxon>Litoribrevibacter</taxon>
    </lineage>
</organism>
<dbReference type="RefSeq" id="WP_386720262.1">
    <property type="nucleotide sequence ID" value="NZ_JBHRSZ010000004.1"/>
</dbReference>
<dbReference type="Gene3D" id="3.80.20.20">
    <property type="entry name" value="Receptor L-domain"/>
    <property type="match status" value="2"/>
</dbReference>
<dbReference type="Pfam" id="PF18998">
    <property type="entry name" value="Flg_new_2"/>
    <property type="match status" value="1"/>
</dbReference>
<comment type="caution">
    <text evidence="7">The sequence shown here is derived from an EMBL/GenBank/DDBJ whole genome shotgun (WGS) entry which is preliminary data.</text>
</comment>
<evidence type="ECO:0000256" key="2">
    <source>
        <dbReference type="ARBA" id="ARBA00022512"/>
    </source>
</evidence>
<dbReference type="Gene3D" id="2.60.40.2340">
    <property type="match status" value="2"/>
</dbReference>
<dbReference type="Proteomes" id="UP001595476">
    <property type="component" value="Unassembled WGS sequence"/>
</dbReference>
<accession>A0ABV7HFP1</accession>
<evidence type="ECO:0000313" key="7">
    <source>
        <dbReference type="EMBL" id="MFC3151461.1"/>
    </source>
</evidence>
<dbReference type="InterPro" id="IPR051648">
    <property type="entry name" value="CWI-Assembly_Regulator"/>
</dbReference>
<feature type="domain" description="Bacterial repeat" evidence="6">
    <location>
        <begin position="46"/>
        <end position="109"/>
    </location>
</feature>
<protein>
    <recommendedName>
        <fullName evidence="6">Bacterial repeat domain-containing protein</fullName>
    </recommendedName>
</protein>
<dbReference type="InterPro" id="IPR044060">
    <property type="entry name" value="Bacterial_rp_domain"/>
</dbReference>
<keyword evidence="4" id="KW-0732">Signal</keyword>
<dbReference type="InterPro" id="IPR032675">
    <property type="entry name" value="LRR_dom_sf"/>
</dbReference>
<dbReference type="InterPro" id="IPR036941">
    <property type="entry name" value="Rcpt_L-dom_sf"/>
</dbReference>
<name>A0ABV7HFP1_9GAMM</name>
<evidence type="ECO:0000256" key="1">
    <source>
        <dbReference type="ARBA" id="ARBA00004191"/>
    </source>
</evidence>
<keyword evidence="8" id="KW-1185">Reference proteome</keyword>
<dbReference type="PANTHER" id="PTHR31018:SF3">
    <property type="entry name" value="RECEPTOR PROTEIN-TYROSINE KINASE"/>
    <property type="match status" value="1"/>
</dbReference>
<evidence type="ECO:0000259" key="6">
    <source>
        <dbReference type="Pfam" id="PF18998"/>
    </source>
</evidence>
<keyword evidence="2" id="KW-0134">Cell wall</keyword>
<keyword evidence="5" id="KW-0325">Glycoprotein</keyword>
<dbReference type="PROSITE" id="PS51257">
    <property type="entry name" value="PROKAR_LIPOPROTEIN"/>
    <property type="match status" value="1"/>
</dbReference>
<dbReference type="Gene3D" id="3.80.10.10">
    <property type="entry name" value="Ribonuclease Inhibitor"/>
    <property type="match status" value="1"/>
</dbReference>
<dbReference type="SUPFAM" id="SSF52058">
    <property type="entry name" value="L domain-like"/>
    <property type="match status" value="4"/>
</dbReference>